<comment type="caution">
    <text evidence="5">The sequence shown here is derived from an EMBL/GenBank/DDBJ whole genome shotgun (WGS) entry which is preliminary data.</text>
</comment>
<dbReference type="Pfam" id="PF17820">
    <property type="entry name" value="PDZ_6"/>
    <property type="match status" value="2"/>
</dbReference>
<organism evidence="5 6">
    <name type="scientific">Scophthalmus maximus</name>
    <name type="common">Turbot</name>
    <name type="synonym">Psetta maxima</name>
    <dbReference type="NCBI Taxonomy" id="52904"/>
    <lineage>
        <taxon>Eukaryota</taxon>
        <taxon>Metazoa</taxon>
        <taxon>Chordata</taxon>
        <taxon>Craniata</taxon>
        <taxon>Vertebrata</taxon>
        <taxon>Euteleostomi</taxon>
        <taxon>Actinopterygii</taxon>
        <taxon>Neopterygii</taxon>
        <taxon>Teleostei</taxon>
        <taxon>Neoteleostei</taxon>
        <taxon>Acanthomorphata</taxon>
        <taxon>Carangaria</taxon>
        <taxon>Pleuronectiformes</taxon>
        <taxon>Pleuronectoidei</taxon>
        <taxon>Scophthalmidae</taxon>
        <taxon>Scophthalmus</taxon>
    </lineage>
</organism>
<dbReference type="PANTHER" id="PTHR14191">
    <property type="entry name" value="PDZ DOMAIN CONTAINING PROTEIN"/>
    <property type="match status" value="1"/>
</dbReference>
<keyword evidence="2" id="KW-1003">Cell membrane</keyword>
<evidence type="ECO:0000313" key="5">
    <source>
        <dbReference type="EMBL" id="KAF0022477.1"/>
    </source>
</evidence>
<dbReference type="Proteomes" id="UP000438429">
    <property type="component" value="Unassembled WGS sequence"/>
</dbReference>
<dbReference type="InterPro" id="IPR036034">
    <property type="entry name" value="PDZ_sf"/>
</dbReference>
<proteinExistence type="predicted"/>
<dbReference type="InterPro" id="IPR041489">
    <property type="entry name" value="PDZ_6"/>
</dbReference>
<evidence type="ECO:0000259" key="4">
    <source>
        <dbReference type="PROSITE" id="PS50106"/>
    </source>
</evidence>
<feature type="domain" description="PDZ" evidence="4">
    <location>
        <begin position="70"/>
        <end position="151"/>
    </location>
</feature>
<accession>A0A6A4RQD9</accession>
<dbReference type="InterPro" id="IPR001478">
    <property type="entry name" value="PDZ"/>
</dbReference>
<evidence type="ECO:0000256" key="3">
    <source>
        <dbReference type="ARBA" id="ARBA00022737"/>
    </source>
</evidence>
<dbReference type="PANTHER" id="PTHR14191:SF20">
    <property type="entry name" value="NA(+)_H(+) EXCHANGE REGULATORY COFACTOR NHE-RF4"/>
    <property type="match status" value="1"/>
</dbReference>
<sequence length="345" mass="39137">MRVRRVYLFCCKMSRCRKVRVSHCVTLVPTGSQDAMAFPRFTFNPKEGIDNPALVITDDPEPSQSLVPTLCQLKRLEGQRFGFYLRMDQSRGRFEVRDVEPWSPAERSGLRDGDRVLEVNEEYVGNMDMFRVVRKIQSCSLHLFLLVLRRTEYEQVKKRGDSVTVLVTDSESEACYVRRKMPILPVVAECYYLPHNAKTMYLGKGHNGYGFLLRQEKLAGKYQTVHVLREVDVGSPAEVAGMEDGDLLLAVNGEPVESMDHEDIVQKIRQSGDEVILTSISIPGRDFYRELSISPLLFHEHGHLTCPTVFAQAREERGSAFHSDCVPDYSGPLTSQHNGCSPLSF</sequence>
<dbReference type="GO" id="GO:0016324">
    <property type="term" value="C:apical plasma membrane"/>
    <property type="evidence" value="ECO:0007669"/>
    <property type="project" value="TreeGrafter"/>
</dbReference>
<name>A0A6A4RQD9_SCOMX</name>
<dbReference type="PROSITE" id="PS50106">
    <property type="entry name" value="PDZ"/>
    <property type="match status" value="2"/>
</dbReference>
<evidence type="ECO:0000256" key="2">
    <source>
        <dbReference type="ARBA" id="ARBA00022475"/>
    </source>
</evidence>
<dbReference type="CDD" id="cd06768">
    <property type="entry name" value="PDZ_NHERF-like"/>
    <property type="match status" value="2"/>
</dbReference>
<keyword evidence="2" id="KW-0472">Membrane</keyword>
<dbReference type="GO" id="GO:0043495">
    <property type="term" value="F:protein-membrane adaptor activity"/>
    <property type="evidence" value="ECO:0007669"/>
    <property type="project" value="TreeGrafter"/>
</dbReference>
<feature type="domain" description="PDZ" evidence="4">
    <location>
        <begin position="199"/>
        <end position="283"/>
    </location>
</feature>
<evidence type="ECO:0000256" key="1">
    <source>
        <dbReference type="ARBA" id="ARBA00004236"/>
    </source>
</evidence>
<dbReference type="EMBL" id="VEVO01000026">
    <property type="protein sequence ID" value="KAF0022477.1"/>
    <property type="molecule type" value="Genomic_DNA"/>
</dbReference>
<dbReference type="GO" id="GO:0072659">
    <property type="term" value="P:protein localization to plasma membrane"/>
    <property type="evidence" value="ECO:0007669"/>
    <property type="project" value="TreeGrafter"/>
</dbReference>
<dbReference type="AlphaFoldDB" id="A0A6A4RQD9"/>
<protein>
    <recommendedName>
        <fullName evidence="4">PDZ domain-containing protein</fullName>
    </recommendedName>
</protein>
<reference evidence="5 6" key="1">
    <citation type="submission" date="2019-06" db="EMBL/GenBank/DDBJ databases">
        <title>Draft genomes of female and male turbot (Scophthalmus maximus).</title>
        <authorList>
            <person name="Xu H."/>
            <person name="Xu X.-W."/>
            <person name="Shao C."/>
            <person name="Chen S."/>
        </authorList>
    </citation>
    <scope>NUCLEOTIDE SEQUENCE [LARGE SCALE GENOMIC DNA]</scope>
    <source>
        <strain evidence="5">Ysfricsl-2016a</strain>
        <tissue evidence="5">Blood</tissue>
    </source>
</reference>
<dbReference type="GO" id="GO:0005102">
    <property type="term" value="F:signaling receptor binding"/>
    <property type="evidence" value="ECO:0007669"/>
    <property type="project" value="TreeGrafter"/>
</dbReference>
<evidence type="ECO:0000313" key="6">
    <source>
        <dbReference type="Proteomes" id="UP000438429"/>
    </source>
</evidence>
<dbReference type="InterPro" id="IPR051067">
    <property type="entry name" value="NHER"/>
</dbReference>
<gene>
    <name evidence="5" type="ORF">F2P81_025290</name>
</gene>
<dbReference type="Gene3D" id="2.30.42.10">
    <property type="match status" value="2"/>
</dbReference>
<dbReference type="SMART" id="SM00228">
    <property type="entry name" value="PDZ"/>
    <property type="match status" value="2"/>
</dbReference>
<comment type="subcellular location">
    <subcellularLocation>
        <location evidence="1">Cell membrane</location>
    </subcellularLocation>
</comment>
<dbReference type="SUPFAM" id="SSF50156">
    <property type="entry name" value="PDZ domain-like"/>
    <property type="match status" value="2"/>
</dbReference>
<keyword evidence="3" id="KW-0677">Repeat</keyword>